<dbReference type="HOGENOM" id="CLU_3284158_0_0_5"/>
<evidence type="ECO:0000313" key="1">
    <source>
        <dbReference type="EMBL" id="EGF92419.1"/>
    </source>
</evidence>
<dbReference type="EMBL" id="GL883077">
    <property type="protein sequence ID" value="EGF92419.1"/>
    <property type="molecule type" value="Genomic_DNA"/>
</dbReference>
<keyword evidence="2" id="KW-1185">Reference proteome</keyword>
<accession>F4QG91</accession>
<evidence type="ECO:0000313" key="2">
    <source>
        <dbReference type="Proteomes" id="UP000006512"/>
    </source>
</evidence>
<name>F4QG91_9CAUL</name>
<dbReference type="AlphaFoldDB" id="F4QG91"/>
<proteinExistence type="predicted"/>
<organism evidence="1 2">
    <name type="scientific">Asticcacaulis biprosthecium C19</name>
    <dbReference type="NCBI Taxonomy" id="715226"/>
    <lineage>
        <taxon>Bacteria</taxon>
        <taxon>Pseudomonadati</taxon>
        <taxon>Pseudomonadota</taxon>
        <taxon>Alphaproteobacteria</taxon>
        <taxon>Caulobacterales</taxon>
        <taxon>Caulobacteraceae</taxon>
        <taxon>Asticcacaulis</taxon>
    </lineage>
</organism>
<reference evidence="2" key="1">
    <citation type="submission" date="2011-03" db="EMBL/GenBank/DDBJ databases">
        <title>Draft genome sequence of Brevundimonas diminuta.</title>
        <authorList>
            <person name="Brown P.J.B."/>
            <person name="Buechlein A."/>
            <person name="Hemmerich C."/>
            <person name="Brun Y.V."/>
        </authorList>
    </citation>
    <scope>NUCLEOTIDE SEQUENCE [LARGE SCALE GENOMIC DNA]</scope>
    <source>
        <strain evidence="2">C19</strain>
    </source>
</reference>
<sequence>MTRLLMADDDFPVPETELFESQPVQLLDVEQARKGGRDIG</sequence>
<protein>
    <submittedName>
        <fullName evidence="1">Uncharacterized protein</fullName>
    </submittedName>
</protein>
<gene>
    <name evidence="1" type="ORF">ABI_08550</name>
</gene>
<dbReference type="Proteomes" id="UP000006512">
    <property type="component" value="Unassembled WGS sequence"/>
</dbReference>